<protein>
    <submittedName>
        <fullName evidence="1">Uncharacterized protein</fullName>
    </submittedName>
</protein>
<organism evidence="1 2">
    <name type="scientific">Hibiscus sabdariffa</name>
    <name type="common">roselle</name>
    <dbReference type="NCBI Taxonomy" id="183260"/>
    <lineage>
        <taxon>Eukaryota</taxon>
        <taxon>Viridiplantae</taxon>
        <taxon>Streptophyta</taxon>
        <taxon>Embryophyta</taxon>
        <taxon>Tracheophyta</taxon>
        <taxon>Spermatophyta</taxon>
        <taxon>Magnoliopsida</taxon>
        <taxon>eudicotyledons</taxon>
        <taxon>Gunneridae</taxon>
        <taxon>Pentapetalae</taxon>
        <taxon>rosids</taxon>
        <taxon>malvids</taxon>
        <taxon>Malvales</taxon>
        <taxon>Malvaceae</taxon>
        <taxon>Malvoideae</taxon>
        <taxon>Hibiscus</taxon>
    </lineage>
</organism>
<dbReference type="Proteomes" id="UP001472677">
    <property type="component" value="Unassembled WGS sequence"/>
</dbReference>
<reference evidence="1 2" key="1">
    <citation type="journal article" date="2024" name="G3 (Bethesda)">
        <title>Genome assembly of Hibiscus sabdariffa L. provides insights into metabolisms of medicinal natural products.</title>
        <authorList>
            <person name="Kim T."/>
        </authorList>
    </citation>
    <scope>NUCLEOTIDE SEQUENCE [LARGE SCALE GENOMIC DNA]</scope>
    <source>
        <strain evidence="1">TK-2024</strain>
        <tissue evidence="1">Old leaves</tissue>
    </source>
</reference>
<dbReference type="EMBL" id="JBBPBM010000009">
    <property type="protein sequence ID" value="KAK8568224.1"/>
    <property type="molecule type" value="Genomic_DNA"/>
</dbReference>
<sequence length="119" mass="13142">MFGISRGRFKDFETLHEKGGNGGASAVDSKTKELKAKVKCNRGVKRGGTIKNKATFVSKMMLDINMAYANQTPKMKTQTKWSLFSGAMRKIICMIHTPHQIAQSCNGTKLASKHQNHNG</sequence>
<keyword evidence="2" id="KW-1185">Reference proteome</keyword>
<proteinExistence type="predicted"/>
<name>A0ABR2EZT9_9ROSI</name>
<gene>
    <name evidence="1" type="ORF">V6N12_006780</name>
</gene>
<evidence type="ECO:0000313" key="1">
    <source>
        <dbReference type="EMBL" id="KAK8568224.1"/>
    </source>
</evidence>
<evidence type="ECO:0000313" key="2">
    <source>
        <dbReference type="Proteomes" id="UP001472677"/>
    </source>
</evidence>
<comment type="caution">
    <text evidence="1">The sequence shown here is derived from an EMBL/GenBank/DDBJ whole genome shotgun (WGS) entry which is preliminary data.</text>
</comment>
<accession>A0ABR2EZT9</accession>